<gene>
    <name evidence="2" type="ORF">M9Y10_019177</name>
</gene>
<feature type="compositionally biased region" description="Low complexity" evidence="1">
    <location>
        <begin position="137"/>
        <end position="154"/>
    </location>
</feature>
<evidence type="ECO:0000313" key="3">
    <source>
        <dbReference type="Proteomes" id="UP001470230"/>
    </source>
</evidence>
<dbReference type="EMBL" id="JAPFFF010000027">
    <property type="protein sequence ID" value="KAK8848121.1"/>
    <property type="molecule type" value="Genomic_DNA"/>
</dbReference>
<proteinExistence type="predicted"/>
<sequence>MLSDDDFYDAEINELKNENPELEEYHRVFQKIKEALKIEIQQTKKQLFDKLDELNSKTEEKFNALYKSCNKNVRKLYDLKYNTKEVDINAGVISDNNRNVDSANKIHRGEAEKDSSSNSKTIERKQEKQQESMQTTDKYSNNDNNESKNSSSQEYSDDILFGFPQGSEEETEFLE</sequence>
<dbReference type="Proteomes" id="UP001470230">
    <property type="component" value="Unassembled WGS sequence"/>
</dbReference>
<keyword evidence="3" id="KW-1185">Reference proteome</keyword>
<reference evidence="2 3" key="1">
    <citation type="submission" date="2024-04" db="EMBL/GenBank/DDBJ databases">
        <title>Tritrichomonas musculus Genome.</title>
        <authorList>
            <person name="Alves-Ferreira E."/>
            <person name="Grigg M."/>
            <person name="Lorenzi H."/>
            <person name="Galac M."/>
        </authorList>
    </citation>
    <scope>NUCLEOTIDE SEQUENCE [LARGE SCALE GENOMIC DNA]</scope>
    <source>
        <strain evidence="2 3">EAF2021</strain>
    </source>
</reference>
<protein>
    <recommendedName>
        <fullName evidence="4">Inhibitor of growth protein N-terminal histone-binding domain-containing protein</fullName>
    </recommendedName>
</protein>
<feature type="compositionally biased region" description="Basic and acidic residues" evidence="1">
    <location>
        <begin position="107"/>
        <end position="130"/>
    </location>
</feature>
<evidence type="ECO:0000313" key="2">
    <source>
        <dbReference type="EMBL" id="KAK8848121.1"/>
    </source>
</evidence>
<comment type="caution">
    <text evidence="2">The sequence shown here is derived from an EMBL/GenBank/DDBJ whole genome shotgun (WGS) entry which is preliminary data.</text>
</comment>
<evidence type="ECO:0008006" key="4">
    <source>
        <dbReference type="Google" id="ProtNLM"/>
    </source>
</evidence>
<name>A0ABR2HIR2_9EUKA</name>
<feature type="region of interest" description="Disordered" evidence="1">
    <location>
        <begin position="92"/>
        <end position="175"/>
    </location>
</feature>
<evidence type="ECO:0000256" key="1">
    <source>
        <dbReference type="SAM" id="MobiDB-lite"/>
    </source>
</evidence>
<organism evidence="2 3">
    <name type="scientific">Tritrichomonas musculus</name>
    <dbReference type="NCBI Taxonomy" id="1915356"/>
    <lineage>
        <taxon>Eukaryota</taxon>
        <taxon>Metamonada</taxon>
        <taxon>Parabasalia</taxon>
        <taxon>Tritrichomonadida</taxon>
        <taxon>Tritrichomonadidae</taxon>
        <taxon>Tritrichomonas</taxon>
    </lineage>
</organism>
<accession>A0ABR2HIR2</accession>